<evidence type="ECO:0000313" key="2">
    <source>
        <dbReference type="EMBL" id="RUR28991.1"/>
    </source>
</evidence>
<name>A0A433KI61_9GAMM</name>
<organism evidence="2 3">
    <name type="scientific">Vreelandella nanhaiensis</name>
    <dbReference type="NCBI Taxonomy" id="1258546"/>
    <lineage>
        <taxon>Bacteria</taxon>
        <taxon>Pseudomonadati</taxon>
        <taxon>Pseudomonadota</taxon>
        <taxon>Gammaproteobacteria</taxon>
        <taxon>Oceanospirillales</taxon>
        <taxon>Halomonadaceae</taxon>
        <taxon>Vreelandella</taxon>
    </lineage>
</organism>
<keyword evidence="3" id="KW-1185">Reference proteome</keyword>
<dbReference type="InterPro" id="IPR011396">
    <property type="entry name" value="PT_DNA_restrict"/>
</dbReference>
<reference evidence="2 3" key="1">
    <citation type="submission" date="2018-12" db="EMBL/GenBank/DDBJ databases">
        <title>three novel Halomonas strain isolated from plants.</title>
        <authorList>
            <person name="Sun C."/>
        </authorList>
    </citation>
    <scope>NUCLEOTIDE SEQUENCE [LARGE SCALE GENOMIC DNA]</scope>
    <source>
        <strain evidence="2 3">JCM 18142</strain>
    </source>
</reference>
<dbReference type="Pfam" id="PF13391">
    <property type="entry name" value="HNH_2"/>
    <property type="match status" value="1"/>
</dbReference>
<gene>
    <name evidence="2" type="ORF">ELY38_15525</name>
</gene>
<dbReference type="PIRSF" id="PIRSF030850">
    <property type="entry name" value="UCP030850"/>
    <property type="match status" value="1"/>
</dbReference>
<evidence type="ECO:0000259" key="1">
    <source>
        <dbReference type="Pfam" id="PF13391"/>
    </source>
</evidence>
<dbReference type="EMBL" id="RZHF01000025">
    <property type="protein sequence ID" value="RUR28991.1"/>
    <property type="molecule type" value="Genomic_DNA"/>
</dbReference>
<dbReference type="OrthoDB" id="529575at2"/>
<sequence length="333" mass="37880">MNNCAIVLANFPESSGEKSVVESLDCLKKLRVGHRQGQPAPNKPCLLIAIICDIQSSYISSPVVEINDRLIARYYDIYEVATNQRSSANPHLPLWHLKSDKGPSSALWSPDFKNEFGQFAGQLGQPKSLKSLRARFDSARFNSELFNTFQYQQNARAACDILITYYFASNLQAQQRLRAYIEGALQSSEYEKHPEKLAGSVTENSQRYVRSAAFRSLVLEAYDYRCTATRLRHITPDYRYLVEAAHIIPFSESQDDRPTNGLALTPNLHWAMDNNLIAPGPDLKWHVSPRIDRLVTDNHWLCSLDGQSLVAPRKPHFRPDPDALTLRLKRLHR</sequence>
<evidence type="ECO:0000313" key="3">
    <source>
        <dbReference type="Proteomes" id="UP000287023"/>
    </source>
</evidence>
<accession>A0A433KI61</accession>
<dbReference type="InterPro" id="IPR003615">
    <property type="entry name" value="HNH_nuc"/>
</dbReference>
<proteinExistence type="predicted"/>
<dbReference type="AlphaFoldDB" id="A0A433KI61"/>
<comment type="caution">
    <text evidence="2">The sequence shown here is derived from an EMBL/GenBank/DDBJ whole genome shotgun (WGS) entry which is preliminary data.</text>
</comment>
<dbReference type="Proteomes" id="UP000287023">
    <property type="component" value="Unassembled WGS sequence"/>
</dbReference>
<feature type="domain" description="HNH nuclease" evidence="1">
    <location>
        <begin position="237"/>
        <end position="278"/>
    </location>
</feature>
<protein>
    <recommendedName>
        <fullName evidence="1">HNH nuclease domain-containing protein</fullName>
    </recommendedName>
</protein>